<evidence type="ECO:0000256" key="4">
    <source>
        <dbReference type="ARBA" id="ARBA00022989"/>
    </source>
</evidence>
<feature type="transmembrane region" description="Helical" evidence="6">
    <location>
        <begin position="500"/>
        <end position="519"/>
    </location>
</feature>
<feature type="transmembrane region" description="Helical" evidence="6">
    <location>
        <begin position="39"/>
        <end position="59"/>
    </location>
</feature>
<evidence type="ECO:0000313" key="9">
    <source>
        <dbReference type="EMBL" id="KOF87102.1"/>
    </source>
</evidence>
<feature type="transmembrane region" description="Helical" evidence="6">
    <location>
        <begin position="660"/>
        <end position="679"/>
    </location>
</feature>
<feature type="transmembrane region" description="Helical" evidence="6">
    <location>
        <begin position="71"/>
        <end position="91"/>
    </location>
</feature>
<feature type="transmembrane region" description="Helical" evidence="6">
    <location>
        <begin position="559"/>
        <end position="579"/>
    </location>
</feature>
<dbReference type="InterPro" id="IPR039797">
    <property type="entry name" value="Pecanex"/>
</dbReference>
<feature type="transmembrane region" description="Helical" evidence="6">
    <location>
        <begin position="296"/>
        <end position="328"/>
    </location>
</feature>
<keyword evidence="5 6" id="KW-0472">Membrane</keyword>
<sequence>MGSGIPLLNEYKQDFFLKRLPQTILGGPKLRLGYDAPTYVYLSQICFFICPCILAAMFTTLVELYLLQSEVAAYIFGAIMFIFVISVQVLSTVCQQSQKSSEAVVTKKHCAFSEDDEVEFTACCAPETLEFIVPVKKYRVNILIHSVISGVMCGLALLALLPVSNIKPLYNSDVAAVLLFLFGWLSVCIAQYSLTVGAPPEPATFRTMDTYEISHLMRPTYVFICVIVDAIQRQYPSSYDLLIANQVLHIFMACLPICWTFGMLPPIDAGLLWLVEQSHIFLLGGSPMASNLRSCLMLALSVCIYLVVLYMPVMLGSIVIAAGFGYLLSLDLGGLGTQLIQHLIATSPPPPTSFPANTINSHHSSNSSCSSHNSNNSSSSNNNNNNNIHNNNKATLMKDKVTLVASNGAQGGGGGCGFGGGSGGGSIGSCGGGSGGSSNGSMVSCGSRGGGNDSWINGYSKGFMWSWGYREVLYHTLMTLCVSLESGVLYFFDYALSTELAWYSLGYITVGFCIVEKVLQDIQRVYIVFGLWRNPLYPHTVHRVSVYQRRKSILKVFGFLRKCIIKWAGPMVMIAYLIVCLKPVQSTIPLIDQMNNTRLIWWSLGIMRSFRWVWQSTVHSLFEVSLCHFFILMKPVDIWLLKRQFAPLLLLGLSLVRDRFIQFINKVFFFLTILITSLTDRKLRRQGTGTIFCLSILFLPVVLLLIAVTTVISAPLLPLFTLPLLFIGFPRPIKFWPASVGSSANICPDSIYYRQFAMALVRSLHSAFTSGSLGDPNPGNFYLVRFQDRLAWISVLEQGSSHVSISVKGLELQETTCHTVEATHIDTHFESTFEPHLHGSTVSSAFSWNSFNKYPFHTLTPYDAFPVQTYSDARSVLIGVIDSPNSLLIAKSYFLKSFVWLLLHHVFKVKEKKEEGQMPFMEKMPQIIDIPGEKSEKISMADHDLFAVGNSFRIDASQASSRPSTADSSIAANAAAAQRRKLSWASSVASFTDSVWSEDRDTLDNRKKAPMTVLKKDQISPITIIVQPRAKPEITEESEDDDLFVEPSVFGLPVTDINSISPQPCYSKNQQKKLHSNGSSSIYRPLTSLAGSPDFKCIYSSQLSLPVKWRELPIEPTWLLKLQDSFPRDWYTYVLGQLAWSATDQMPVEHVISEVAADTLLMNSYSQLTMACSSVFESQDVHSPASYLYKYYIGNIPWNAMWDWLAENKDLQTIVLKAFRYGFKLMMDEVLMNPITSHEELKEFLEDYDQNWFIGLESDPDWSRAILAGKPHLFSLGHNTSQATYTSRVLTLQDVMIQVGHLNPEVVRGQWANLSLELLYFTNDDEERYSIQAHPTILRNLTVQAADPPLGYPIFASDPISIPIL</sequence>
<evidence type="ECO:0000256" key="7">
    <source>
        <dbReference type="SAM" id="MobiDB-lite"/>
    </source>
</evidence>
<evidence type="ECO:0000256" key="2">
    <source>
        <dbReference type="ARBA" id="ARBA00010170"/>
    </source>
</evidence>
<feature type="transmembrane region" description="Helical" evidence="6">
    <location>
        <begin position="174"/>
        <end position="193"/>
    </location>
</feature>
<keyword evidence="4 6" id="KW-1133">Transmembrane helix</keyword>
<feature type="compositionally biased region" description="Low complexity" evidence="7">
    <location>
        <begin position="354"/>
        <end position="391"/>
    </location>
</feature>
<evidence type="ECO:0000256" key="6">
    <source>
        <dbReference type="RuleBase" id="RU367089"/>
    </source>
</evidence>
<feature type="domain" description="Pecanex C-terminal" evidence="8">
    <location>
        <begin position="1177"/>
        <end position="1357"/>
    </location>
</feature>
<comment type="subcellular location">
    <subcellularLocation>
        <location evidence="1 6">Membrane</location>
        <topology evidence="1 6">Multi-pass membrane protein</topology>
    </subcellularLocation>
</comment>
<feature type="transmembrane region" description="Helical" evidence="6">
    <location>
        <begin position="243"/>
        <end position="264"/>
    </location>
</feature>
<dbReference type="GO" id="GO:0016020">
    <property type="term" value="C:membrane"/>
    <property type="evidence" value="ECO:0007669"/>
    <property type="project" value="UniProtKB-SubCell"/>
</dbReference>
<evidence type="ECO:0000256" key="3">
    <source>
        <dbReference type="ARBA" id="ARBA00022692"/>
    </source>
</evidence>
<name>A0A0L8HD49_OCTBM</name>
<evidence type="ECO:0000256" key="5">
    <source>
        <dbReference type="ARBA" id="ARBA00023136"/>
    </source>
</evidence>
<reference evidence="9" key="1">
    <citation type="submission" date="2015-07" db="EMBL/GenBank/DDBJ databases">
        <title>MeaNS - Measles Nucleotide Surveillance Program.</title>
        <authorList>
            <person name="Tran T."/>
            <person name="Druce J."/>
        </authorList>
    </citation>
    <scope>NUCLEOTIDE SEQUENCE</scope>
    <source>
        <strain evidence="9">UCB-OBI-ISO-001</strain>
        <tissue evidence="9">Gonad</tissue>
    </source>
</reference>
<feature type="transmembrane region" description="Helical" evidence="6">
    <location>
        <begin position="142"/>
        <end position="162"/>
    </location>
</feature>
<feature type="transmembrane region" description="Helical" evidence="6">
    <location>
        <begin position="472"/>
        <end position="494"/>
    </location>
</feature>
<evidence type="ECO:0000259" key="8">
    <source>
        <dbReference type="Pfam" id="PF05041"/>
    </source>
</evidence>
<keyword evidence="3 6" id="KW-0812">Transmembrane</keyword>
<dbReference type="EMBL" id="KQ418495">
    <property type="protein sequence ID" value="KOF87102.1"/>
    <property type="molecule type" value="Genomic_DNA"/>
</dbReference>
<evidence type="ECO:0000256" key="1">
    <source>
        <dbReference type="ARBA" id="ARBA00004141"/>
    </source>
</evidence>
<feature type="region of interest" description="Disordered" evidence="7">
    <location>
        <begin position="351"/>
        <end position="391"/>
    </location>
</feature>
<dbReference type="OMA" id="FVFGWIT"/>
<dbReference type="PANTHER" id="PTHR12372">
    <property type="entry name" value="PECANEX"/>
    <property type="match status" value="1"/>
</dbReference>
<dbReference type="Pfam" id="PF05041">
    <property type="entry name" value="Pecanex_C"/>
    <property type="match status" value="1"/>
</dbReference>
<organism evidence="9">
    <name type="scientific">Octopus bimaculoides</name>
    <name type="common">California two-spotted octopus</name>
    <dbReference type="NCBI Taxonomy" id="37653"/>
    <lineage>
        <taxon>Eukaryota</taxon>
        <taxon>Metazoa</taxon>
        <taxon>Spiralia</taxon>
        <taxon>Lophotrochozoa</taxon>
        <taxon>Mollusca</taxon>
        <taxon>Cephalopoda</taxon>
        <taxon>Coleoidea</taxon>
        <taxon>Octopodiformes</taxon>
        <taxon>Octopoda</taxon>
        <taxon>Incirrata</taxon>
        <taxon>Octopodidae</taxon>
        <taxon>Octopus</taxon>
    </lineage>
</organism>
<dbReference type="InterPro" id="IPR007735">
    <property type="entry name" value="Pecanex_C"/>
</dbReference>
<accession>A0A0L8HD49</accession>
<feature type="transmembrane region" description="Helical" evidence="6">
    <location>
        <begin position="691"/>
        <end position="717"/>
    </location>
</feature>
<dbReference type="OrthoDB" id="5979286at2759"/>
<proteinExistence type="inferred from homology"/>
<dbReference type="PANTHER" id="PTHR12372:SF6">
    <property type="entry name" value="PECANEX-LIKE PROTEIN 4"/>
    <property type="match status" value="1"/>
</dbReference>
<gene>
    <name evidence="9" type="ORF">OCBIM_22017433mg</name>
</gene>
<comment type="similarity">
    <text evidence="2 6">Belongs to the pecanex family.</text>
</comment>
<protein>
    <recommendedName>
        <fullName evidence="6">Pecanex-like protein</fullName>
    </recommendedName>
</protein>